<proteinExistence type="predicted"/>
<accession>A0ACB9BJ55</accession>
<keyword evidence="2" id="KW-1185">Reference proteome</keyword>
<protein>
    <submittedName>
        <fullName evidence="1">Uncharacterized protein</fullName>
    </submittedName>
</protein>
<dbReference type="EMBL" id="CM042014">
    <property type="protein sequence ID" value="KAI3721990.1"/>
    <property type="molecule type" value="Genomic_DNA"/>
</dbReference>
<sequence length="92" mass="10385">MDAFMYNTVIHGYFDLDHPHNSFTTFIGMRRNSSNLQPDNFSFAFTLKAATNLQSYNTGIQLHSQAILYGLHNHLCGNVIQLASIVLSVHLE</sequence>
<gene>
    <name evidence="1" type="ORF">L2E82_33011</name>
</gene>
<evidence type="ECO:0000313" key="2">
    <source>
        <dbReference type="Proteomes" id="UP001055811"/>
    </source>
</evidence>
<organism evidence="1 2">
    <name type="scientific">Cichorium intybus</name>
    <name type="common">Chicory</name>
    <dbReference type="NCBI Taxonomy" id="13427"/>
    <lineage>
        <taxon>Eukaryota</taxon>
        <taxon>Viridiplantae</taxon>
        <taxon>Streptophyta</taxon>
        <taxon>Embryophyta</taxon>
        <taxon>Tracheophyta</taxon>
        <taxon>Spermatophyta</taxon>
        <taxon>Magnoliopsida</taxon>
        <taxon>eudicotyledons</taxon>
        <taxon>Gunneridae</taxon>
        <taxon>Pentapetalae</taxon>
        <taxon>asterids</taxon>
        <taxon>campanulids</taxon>
        <taxon>Asterales</taxon>
        <taxon>Asteraceae</taxon>
        <taxon>Cichorioideae</taxon>
        <taxon>Cichorieae</taxon>
        <taxon>Cichoriinae</taxon>
        <taxon>Cichorium</taxon>
    </lineage>
</organism>
<evidence type="ECO:0000313" key="1">
    <source>
        <dbReference type="EMBL" id="KAI3721990.1"/>
    </source>
</evidence>
<reference evidence="2" key="1">
    <citation type="journal article" date="2022" name="Mol. Ecol. Resour.">
        <title>The genomes of chicory, endive, great burdock and yacon provide insights into Asteraceae palaeo-polyploidization history and plant inulin production.</title>
        <authorList>
            <person name="Fan W."/>
            <person name="Wang S."/>
            <person name="Wang H."/>
            <person name="Wang A."/>
            <person name="Jiang F."/>
            <person name="Liu H."/>
            <person name="Zhao H."/>
            <person name="Xu D."/>
            <person name="Zhang Y."/>
        </authorList>
    </citation>
    <scope>NUCLEOTIDE SEQUENCE [LARGE SCALE GENOMIC DNA]</scope>
    <source>
        <strain evidence="2">cv. Punajuju</strain>
    </source>
</reference>
<dbReference type="Proteomes" id="UP001055811">
    <property type="component" value="Linkage Group LG06"/>
</dbReference>
<reference evidence="1 2" key="2">
    <citation type="journal article" date="2022" name="Mol. Ecol. Resour.">
        <title>The genomes of chicory, endive, great burdock and yacon provide insights into Asteraceae paleo-polyploidization history and plant inulin production.</title>
        <authorList>
            <person name="Fan W."/>
            <person name="Wang S."/>
            <person name="Wang H."/>
            <person name="Wang A."/>
            <person name="Jiang F."/>
            <person name="Liu H."/>
            <person name="Zhao H."/>
            <person name="Xu D."/>
            <person name="Zhang Y."/>
        </authorList>
    </citation>
    <scope>NUCLEOTIDE SEQUENCE [LARGE SCALE GENOMIC DNA]</scope>
    <source>
        <strain evidence="2">cv. Punajuju</strain>
        <tissue evidence="1">Leaves</tissue>
    </source>
</reference>
<name>A0ACB9BJ55_CICIN</name>
<comment type="caution">
    <text evidence="1">The sequence shown here is derived from an EMBL/GenBank/DDBJ whole genome shotgun (WGS) entry which is preliminary data.</text>
</comment>